<gene>
    <name evidence="1" type="ORF">GCM10022242_11980</name>
</gene>
<comment type="caution">
    <text evidence="1">The sequence shown here is derived from an EMBL/GenBank/DDBJ whole genome shotgun (WGS) entry which is preliminary data.</text>
</comment>
<evidence type="ECO:0008006" key="3">
    <source>
        <dbReference type="Google" id="ProtNLM"/>
    </source>
</evidence>
<organism evidence="1 2">
    <name type="scientific">Nocardioides panacisoli</name>
    <dbReference type="NCBI Taxonomy" id="627624"/>
    <lineage>
        <taxon>Bacteria</taxon>
        <taxon>Bacillati</taxon>
        <taxon>Actinomycetota</taxon>
        <taxon>Actinomycetes</taxon>
        <taxon>Propionibacteriales</taxon>
        <taxon>Nocardioidaceae</taxon>
        <taxon>Nocardioides</taxon>
    </lineage>
</organism>
<proteinExistence type="predicted"/>
<keyword evidence="2" id="KW-1185">Reference proteome</keyword>
<accession>A0ABP7I3R3</accession>
<protein>
    <recommendedName>
        <fullName evidence="3">DUF3558 domain-containing protein</fullName>
    </recommendedName>
</protein>
<dbReference type="PROSITE" id="PS51257">
    <property type="entry name" value="PROKAR_LIPOPROTEIN"/>
    <property type="match status" value="1"/>
</dbReference>
<evidence type="ECO:0000313" key="2">
    <source>
        <dbReference type="Proteomes" id="UP001501821"/>
    </source>
</evidence>
<dbReference type="Proteomes" id="UP001501821">
    <property type="component" value="Unassembled WGS sequence"/>
</dbReference>
<dbReference type="RefSeq" id="WP_344773330.1">
    <property type="nucleotide sequence ID" value="NZ_BAABAH010000003.1"/>
</dbReference>
<dbReference type="EMBL" id="BAABAH010000003">
    <property type="protein sequence ID" value="GAA3811104.1"/>
    <property type="molecule type" value="Genomic_DNA"/>
</dbReference>
<evidence type="ECO:0000313" key="1">
    <source>
        <dbReference type="EMBL" id="GAA3811104.1"/>
    </source>
</evidence>
<name>A0ABP7I3R3_9ACTN</name>
<reference evidence="2" key="1">
    <citation type="journal article" date="2019" name="Int. J. Syst. Evol. Microbiol.">
        <title>The Global Catalogue of Microorganisms (GCM) 10K type strain sequencing project: providing services to taxonomists for standard genome sequencing and annotation.</title>
        <authorList>
            <consortium name="The Broad Institute Genomics Platform"/>
            <consortium name="The Broad Institute Genome Sequencing Center for Infectious Disease"/>
            <person name="Wu L."/>
            <person name="Ma J."/>
        </authorList>
    </citation>
    <scope>NUCLEOTIDE SEQUENCE [LARGE SCALE GENOMIC DNA]</scope>
    <source>
        <strain evidence="2">JCM 16953</strain>
    </source>
</reference>
<sequence length="170" mass="17334">MSPRLVAGRLTSVALVGGVAALALSGCGGRSGPALGAPPVMDTGVPASSGTPDACRLITTDEVARVLGEHSPDQATYTVTASTGRDGACTYAWTANGGGDEFTVNQFPASSYVAQPGVEPRQISGIGDQAFEEVGSYYARVGDQMVNVVNLQEGEGSDEDLLRVAANRLS</sequence>